<dbReference type="Gene3D" id="3.30.700.10">
    <property type="entry name" value="Glycoprotein, Type 4 Pilin"/>
    <property type="match status" value="1"/>
</dbReference>
<dbReference type="SUPFAM" id="SSF54523">
    <property type="entry name" value="Pili subunits"/>
    <property type="match status" value="1"/>
</dbReference>
<dbReference type="InterPro" id="IPR031982">
    <property type="entry name" value="PilE-like"/>
</dbReference>
<keyword evidence="1" id="KW-0812">Transmembrane</keyword>
<dbReference type="Pfam" id="PF07963">
    <property type="entry name" value="N_methyl"/>
    <property type="match status" value="1"/>
</dbReference>
<evidence type="ECO:0000256" key="1">
    <source>
        <dbReference type="SAM" id="Phobius"/>
    </source>
</evidence>
<gene>
    <name evidence="2" type="ORF">PRZ01_04665</name>
</gene>
<dbReference type="EMBL" id="JAQQXS010000003">
    <property type="protein sequence ID" value="MDC8784480.1"/>
    <property type="molecule type" value="Genomic_DNA"/>
</dbReference>
<sequence length="165" mass="17559">MDTPRLHDFARRAAPRQFGFTLVELMITLVVAGVLAVVALPSFKQQIAKGRRSDAINSLSSIVQAQERLRSNRSTYVSSLADTGLGAPYSNGLSPGGHYNLSIAALSNSTDFSFGFKAIAQANSSSPQANDSDCASMSVELNGGNMKYLATDKAGNDSSQKCWPH</sequence>
<dbReference type="Pfam" id="PF16732">
    <property type="entry name" value="ComP_DUS"/>
    <property type="match status" value="1"/>
</dbReference>
<feature type="transmembrane region" description="Helical" evidence="1">
    <location>
        <begin position="20"/>
        <end position="43"/>
    </location>
</feature>
<evidence type="ECO:0000313" key="3">
    <source>
        <dbReference type="Proteomes" id="UP001219862"/>
    </source>
</evidence>
<dbReference type="PANTHER" id="PTHR30093:SF47">
    <property type="entry name" value="TYPE IV PILUS NON-CORE MINOR PILIN PILE"/>
    <property type="match status" value="1"/>
</dbReference>
<proteinExistence type="predicted"/>
<organism evidence="2 3">
    <name type="scientific">Roseateles koreensis</name>
    <dbReference type="NCBI Taxonomy" id="2987526"/>
    <lineage>
        <taxon>Bacteria</taxon>
        <taxon>Pseudomonadati</taxon>
        <taxon>Pseudomonadota</taxon>
        <taxon>Betaproteobacteria</taxon>
        <taxon>Burkholderiales</taxon>
        <taxon>Sphaerotilaceae</taxon>
        <taxon>Roseateles</taxon>
    </lineage>
</organism>
<dbReference type="RefSeq" id="WP_273595594.1">
    <property type="nucleotide sequence ID" value="NZ_JAQQXS010000003.1"/>
</dbReference>
<evidence type="ECO:0000313" key="2">
    <source>
        <dbReference type="EMBL" id="MDC8784480.1"/>
    </source>
</evidence>
<keyword evidence="3" id="KW-1185">Reference proteome</keyword>
<name>A0ABT5KPU4_9BURK</name>
<dbReference type="Proteomes" id="UP001219862">
    <property type="component" value="Unassembled WGS sequence"/>
</dbReference>
<dbReference type="InterPro" id="IPR012902">
    <property type="entry name" value="N_methyl_site"/>
</dbReference>
<keyword evidence="1" id="KW-0472">Membrane</keyword>
<accession>A0ABT5KPU4</accession>
<reference evidence="2 3" key="1">
    <citation type="submission" date="2022-10" db="EMBL/GenBank/DDBJ databases">
        <title>paucibacter sp. hw8 Genome sequencing.</title>
        <authorList>
            <person name="Park S."/>
        </authorList>
    </citation>
    <scope>NUCLEOTIDE SEQUENCE [LARGE SCALE GENOMIC DNA]</scope>
    <source>
        <strain evidence="3">hw8</strain>
    </source>
</reference>
<keyword evidence="1" id="KW-1133">Transmembrane helix</keyword>
<dbReference type="PANTHER" id="PTHR30093">
    <property type="entry name" value="GENERAL SECRETION PATHWAY PROTEIN G"/>
    <property type="match status" value="1"/>
</dbReference>
<dbReference type="NCBIfam" id="TIGR02532">
    <property type="entry name" value="IV_pilin_GFxxxE"/>
    <property type="match status" value="1"/>
</dbReference>
<protein>
    <submittedName>
        <fullName evidence="2">Type IV pilin protein</fullName>
    </submittedName>
</protein>
<dbReference type="InterPro" id="IPR045584">
    <property type="entry name" value="Pilin-like"/>
</dbReference>
<comment type="caution">
    <text evidence="2">The sequence shown here is derived from an EMBL/GenBank/DDBJ whole genome shotgun (WGS) entry which is preliminary data.</text>
</comment>